<organism evidence="1">
    <name type="scientific">marine sediment metagenome</name>
    <dbReference type="NCBI Taxonomy" id="412755"/>
    <lineage>
        <taxon>unclassified sequences</taxon>
        <taxon>metagenomes</taxon>
        <taxon>ecological metagenomes</taxon>
    </lineage>
</organism>
<proteinExistence type="predicted"/>
<accession>A0A0F9W0P3</accession>
<dbReference type="EMBL" id="LAZR01000251">
    <property type="protein sequence ID" value="KKN79231.1"/>
    <property type="molecule type" value="Genomic_DNA"/>
</dbReference>
<reference evidence="1" key="1">
    <citation type="journal article" date="2015" name="Nature">
        <title>Complex archaea that bridge the gap between prokaryotes and eukaryotes.</title>
        <authorList>
            <person name="Spang A."/>
            <person name="Saw J.H."/>
            <person name="Jorgensen S.L."/>
            <person name="Zaremba-Niedzwiedzka K."/>
            <person name="Martijn J."/>
            <person name="Lind A.E."/>
            <person name="van Eijk R."/>
            <person name="Schleper C."/>
            <person name="Guy L."/>
            <person name="Ettema T.J."/>
        </authorList>
    </citation>
    <scope>NUCLEOTIDE SEQUENCE</scope>
</reference>
<comment type="caution">
    <text evidence="1">The sequence shown here is derived from an EMBL/GenBank/DDBJ whole genome shotgun (WGS) entry which is preliminary data.</text>
</comment>
<evidence type="ECO:0000313" key="1">
    <source>
        <dbReference type="EMBL" id="KKN79231.1"/>
    </source>
</evidence>
<gene>
    <name evidence="1" type="ORF">LCGC14_0342480</name>
</gene>
<protein>
    <submittedName>
        <fullName evidence="1">Uncharacterized protein</fullName>
    </submittedName>
</protein>
<dbReference type="AlphaFoldDB" id="A0A0F9W0P3"/>
<sequence length="95" mass="11514">MQRLIKECIKQYKYEKEQQDCGIEENIYMKESNCLCGYLSWVQKKYKRLKQEHFDLISKYPGFDLCQRHGGSMYFDYKDWVKPDLSFTGHKPTLN</sequence>
<name>A0A0F9W0P3_9ZZZZ</name>